<dbReference type="PANTHER" id="PTHR42940">
    <property type="entry name" value="ALCOHOL DEHYDROGENASE 1-RELATED"/>
    <property type="match status" value="1"/>
</dbReference>
<dbReference type="SUPFAM" id="SSF51735">
    <property type="entry name" value="NAD(P)-binding Rossmann-fold domains"/>
    <property type="match status" value="1"/>
</dbReference>
<keyword evidence="6 11" id="KW-0862">Zinc</keyword>
<dbReference type="InterPro" id="IPR036291">
    <property type="entry name" value="NAD(P)-bd_dom_sf"/>
</dbReference>
<keyword evidence="7 13" id="KW-0560">Oxidoreductase</keyword>
<sequence>MKAAVVPGFTEPLAVEDREIPAPTGRQALVRMETSGLCHTDIHAARGDWPVKPSPPFVPGHEGIGIVEATGPEAGHLAVGARVAVPWLGTACGHCDHCVSGWETLCLQQQNTGYSVDGTHSEYALADADYVVAVPEGIDPLDAAPLTCAGVTTYKAVKVGGTRPGQRVLVSGIGGLGHLALQYARIFGGETIAVDITDEKLALARELGADHVIDARDQDVAEEVARLGGADVAISTAVDNDSFRAAYSALRRGGTLVLVALPAEGSLELPVFETVLSGKTVVGSIVGTRQDLAEVFRLHRLGRTRVIRETRRLEDINLAIDEVLSGKVTARLVFDLR</sequence>
<dbReference type="InterPro" id="IPR013154">
    <property type="entry name" value="ADH-like_N"/>
</dbReference>
<dbReference type="InterPro" id="IPR013149">
    <property type="entry name" value="ADH-like_C"/>
</dbReference>
<evidence type="ECO:0000256" key="6">
    <source>
        <dbReference type="ARBA" id="ARBA00022833"/>
    </source>
</evidence>
<dbReference type="InterPro" id="IPR020843">
    <property type="entry name" value="ER"/>
</dbReference>
<comment type="catalytic activity">
    <reaction evidence="10">
        <text>a primary alcohol + NAD(+) = an aldehyde + NADH + H(+)</text>
        <dbReference type="Rhea" id="RHEA:10736"/>
        <dbReference type="ChEBI" id="CHEBI:15378"/>
        <dbReference type="ChEBI" id="CHEBI:15734"/>
        <dbReference type="ChEBI" id="CHEBI:17478"/>
        <dbReference type="ChEBI" id="CHEBI:57540"/>
        <dbReference type="ChEBI" id="CHEBI:57945"/>
        <dbReference type="EC" id="1.1.1.1"/>
    </reaction>
</comment>
<accession>A0ABD5E0W2</accession>
<dbReference type="NCBIfam" id="NF006940">
    <property type="entry name" value="PRK09422.1"/>
    <property type="match status" value="1"/>
</dbReference>
<dbReference type="Pfam" id="PF08240">
    <property type="entry name" value="ADH_N"/>
    <property type="match status" value="1"/>
</dbReference>
<protein>
    <recommendedName>
        <fullName evidence="4">Alcohol dehydrogenase</fullName>
        <ecNumber evidence="3">1.1.1.1</ecNumber>
    </recommendedName>
</protein>
<dbReference type="Pfam" id="PF00107">
    <property type="entry name" value="ADH_zinc_N"/>
    <property type="match status" value="1"/>
</dbReference>
<dbReference type="InterPro" id="IPR011032">
    <property type="entry name" value="GroES-like_sf"/>
</dbReference>
<keyword evidence="5 11" id="KW-0479">Metal-binding</keyword>
<evidence type="ECO:0000256" key="8">
    <source>
        <dbReference type="ARBA" id="ARBA00023027"/>
    </source>
</evidence>
<comment type="similarity">
    <text evidence="2 11">Belongs to the zinc-containing alcohol dehydrogenase family.</text>
</comment>
<evidence type="ECO:0000313" key="14">
    <source>
        <dbReference type="Proteomes" id="UP001183607"/>
    </source>
</evidence>
<comment type="catalytic activity">
    <reaction evidence="9">
        <text>a secondary alcohol + NAD(+) = a ketone + NADH + H(+)</text>
        <dbReference type="Rhea" id="RHEA:10740"/>
        <dbReference type="ChEBI" id="CHEBI:15378"/>
        <dbReference type="ChEBI" id="CHEBI:17087"/>
        <dbReference type="ChEBI" id="CHEBI:35681"/>
        <dbReference type="ChEBI" id="CHEBI:57540"/>
        <dbReference type="ChEBI" id="CHEBI:57945"/>
        <dbReference type="EC" id="1.1.1.1"/>
    </reaction>
</comment>
<evidence type="ECO:0000256" key="9">
    <source>
        <dbReference type="ARBA" id="ARBA00049164"/>
    </source>
</evidence>
<dbReference type="AlphaFoldDB" id="A0ABD5E0W2"/>
<dbReference type="EC" id="1.1.1.1" evidence="3"/>
<evidence type="ECO:0000313" key="13">
    <source>
        <dbReference type="EMBL" id="MDT0414965.1"/>
    </source>
</evidence>
<dbReference type="Gene3D" id="3.90.180.10">
    <property type="entry name" value="Medium-chain alcohol dehydrogenases, catalytic domain"/>
    <property type="match status" value="1"/>
</dbReference>
<dbReference type="PROSITE" id="PS00059">
    <property type="entry name" value="ADH_ZINC"/>
    <property type="match status" value="1"/>
</dbReference>
<evidence type="ECO:0000256" key="4">
    <source>
        <dbReference type="ARBA" id="ARBA00016352"/>
    </source>
</evidence>
<dbReference type="GO" id="GO:0004022">
    <property type="term" value="F:alcohol dehydrogenase (NAD+) activity"/>
    <property type="evidence" value="ECO:0007669"/>
    <property type="project" value="UniProtKB-EC"/>
</dbReference>
<dbReference type="Proteomes" id="UP001183607">
    <property type="component" value="Unassembled WGS sequence"/>
</dbReference>
<comment type="cofactor">
    <cofactor evidence="1 11">
        <name>Zn(2+)</name>
        <dbReference type="ChEBI" id="CHEBI:29105"/>
    </cofactor>
</comment>
<comment type="caution">
    <text evidence="13">The sequence shown here is derived from an EMBL/GenBank/DDBJ whole genome shotgun (WGS) entry which is preliminary data.</text>
</comment>
<proteinExistence type="inferred from homology"/>
<dbReference type="RefSeq" id="WP_043257852.1">
    <property type="nucleotide sequence ID" value="NZ_JAVRER010000006.1"/>
</dbReference>
<dbReference type="FunFam" id="3.40.50.720:FF:000039">
    <property type="entry name" value="Alcohol dehydrogenase AdhP"/>
    <property type="match status" value="1"/>
</dbReference>
<evidence type="ECO:0000256" key="1">
    <source>
        <dbReference type="ARBA" id="ARBA00001947"/>
    </source>
</evidence>
<gene>
    <name evidence="13" type="primary">adhP</name>
    <name evidence="13" type="ORF">RM574_05625</name>
</gene>
<organism evidence="13 14">
    <name type="scientific">Streptomyces evansiae</name>
    <dbReference type="NCBI Taxonomy" id="3075535"/>
    <lineage>
        <taxon>Bacteria</taxon>
        <taxon>Bacillati</taxon>
        <taxon>Actinomycetota</taxon>
        <taxon>Actinomycetes</taxon>
        <taxon>Kitasatosporales</taxon>
        <taxon>Streptomycetaceae</taxon>
        <taxon>Streptomyces</taxon>
    </lineage>
</organism>
<dbReference type="Gene3D" id="3.40.50.720">
    <property type="entry name" value="NAD(P)-binding Rossmann-like Domain"/>
    <property type="match status" value="1"/>
</dbReference>
<feature type="domain" description="Enoyl reductase (ER)" evidence="12">
    <location>
        <begin position="8"/>
        <end position="334"/>
    </location>
</feature>
<dbReference type="SUPFAM" id="SSF50129">
    <property type="entry name" value="GroES-like"/>
    <property type="match status" value="1"/>
</dbReference>
<name>A0ABD5E0W2_9ACTN</name>
<evidence type="ECO:0000256" key="11">
    <source>
        <dbReference type="RuleBase" id="RU361277"/>
    </source>
</evidence>
<evidence type="ECO:0000256" key="3">
    <source>
        <dbReference type="ARBA" id="ARBA00013190"/>
    </source>
</evidence>
<reference evidence="14" key="1">
    <citation type="submission" date="2023-07" db="EMBL/GenBank/DDBJ databases">
        <title>30 novel species of actinomycetes from the DSMZ collection.</title>
        <authorList>
            <person name="Nouioui I."/>
        </authorList>
    </citation>
    <scope>NUCLEOTIDE SEQUENCE [LARGE SCALE GENOMIC DNA]</scope>
    <source>
        <strain evidence="14">DSM 41982</strain>
    </source>
</reference>
<evidence type="ECO:0000256" key="5">
    <source>
        <dbReference type="ARBA" id="ARBA00022723"/>
    </source>
</evidence>
<dbReference type="SMART" id="SM00829">
    <property type="entry name" value="PKS_ER"/>
    <property type="match status" value="1"/>
</dbReference>
<evidence type="ECO:0000256" key="10">
    <source>
        <dbReference type="ARBA" id="ARBA00049243"/>
    </source>
</evidence>
<dbReference type="GO" id="GO:0046872">
    <property type="term" value="F:metal ion binding"/>
    <property type="evidence" value="ECO:0007669"/>
    <property type="project" value="UniProtKB-KW"/>
</dbReference>
<evidence type="ECO:0000256" key="2">
    <source>
        <dbReference type="ARBA" id="ARBA00008072"/>
    </source>
</evidence>
<evidence type="ECO:0000259" key="12">
    <source>
        <dbReference type="SMART" id="SM00829"/>
    </source>
</evidence>
<dbReference type="EMBL" id="JAVRER010000006">
    <property type="protein sequence ID" value="MDT0414965.1"/>
    <property type="molecule type" value="Genomic_DNA"/>
</dbReference>
<keyword evidence="8" id="KW-0520">NAD</keyword>
<dbReference type="CDD" id="cd08297">
    <property type="entry name" value="CAD3"/>
    <property type="match status" value="1"/>
</dbReference>
<evidence type="ECO:0000256" key="7">
    <source>
        <dbReference type="ARBA" id="ARBA00023002"/>
    </source>
</evidence>
<dbReference type="InterPro" id="IPR002328">
    <property type="entry name" value="ADH_Zn_CS"/>
</dbReference>
<dbReference type="PANTHER" id="PTHR42940:SF8">
    <property type="entry name" value="VACUOLAR PROTEIN SORTING-ASSOCIATED PROTEIN 11"/>
    <property type="match status" value="1"/>
</dbReference>